<evidence type="ECO:0000313" key="3">
    <source>
        <dbReference type="Proteomes" id="UP000030689"/>
    </source>
</evidence>
<dbReference type="eggNOG" id="ENOG502RXFT">
    <property type="taxonomic scope" value="Eukaryota"/>
</dbReference>
<evidence type="ECO:0000256" key="1">
    <source>
        <dbReference type="SAM" id="Phobius"/>
    </source>
</evidence>
<dbReference type="Proteomes" id="UP000030689">
    <property type="component" value="Unassembled WGS sequence"/>
</dbReference>
<proteinExistence type="predicted"/>
<organism evidence="2 3">
    <name type="scientific">Eutrema salsugineum</name>
    <name type="common">Saltwater cress</name>
    <name type="synonym">Sisymbrium salsugineum</name>
    <dbReference type="NCBI Taxonomy" id="72664"/>
    <lineage>
        <taxon>Eukaryota</taxon>
        <taxon>Viridiplantae</taxon>
        <taxon>Streptophyta</taxon>
        <taxon>Embryophyta</taxon>
        <taxon>Tracheophyta</taxon>
        <taxon>Spermatophyta</taxon>
        <taxon>Magnoliopsida</taxon>
        <taxon>eudicotyledons</taxon>
        <taxon>Gunneridae</taxon>
        <taxon>Pentapetalae</taxon>
        <taxon>rosids</taxon>
        <taxon>malvids</taxon>
        <taxon>Brassicales</taxon>
        <taxon>Brassicaceae</taxon>
        <taxon>Eutremeae</taxon>
        <taxon>Eutrema</taxon>
    </lineage>
</organism>
<dbReference type="NCBIfam" id="TIGR01571">
    <property type="entry name" value="A_thal_Cys_rich"/>
    <property type="match status" value="1"/>
</dbReference>
<dbReference type="PANTHER" id="PTHR15907">
    <property type="entry name" value="DUF614 FAMILY PROTEIN-RELATED"/>
    <property type="match status" value="1"/>
</dbReference>
<dbReference type="KEGG" id="eus:EUTSA_v10022218mg"/>
<dbReference type="OMA" id="DPTIGWA"/>
<keyword evidence="1" id="KW-0812">Transmembrane</keyword>
<keyword evidence="1" id="KW-1133">Transmembrane helix</keyword>
<dbReference type="STRING" id="72664.V4LCA9"/>
<dbReference type="OrthoDB" id="1045822at2759"/>
<dbReference type="Pfam" id="PF04749">
    <property type="entry name" value="PLAC8"/>
    <property type="match status" value="1"/>
</dbReference>
<dbReference type="AlphaFoldDB" id="V4LCA9"/>
<sequence>MENKWSSGLCSCMEDGETACLTCFCPCITFGRIADILDKGSTGCGKCGMFYGLICCVIGLPCLFSYMYRTKMREMYELQESPASDCITHCFCECCALCQEYRELKAHDNVDPSL</sequence>
<feature type="non-terminal residue" evidence="2">
    <location>
        <position position="114"/>
    </location>
</feature>
<gene>
    <name evidence="2" type="ORF">EUTSA_v10022218mg</name>
</gene>
<protein>
    <submittedName>
        <fullName evidence="2">Uncharacterized protein</fullName>
    </submittedName>
</protein>
<dbReference type="InterPro" id="IPR006461">
    <property type="entry name" value="PLAC_motif_containing"/>
</dbReference>
<name>V4LCA9_EUTSA</name>
<feature type="transmembrane region" description="Helical" evidence="1">
    <location>
        <begin position="49"/>
        <end position="68"/>
    </location>
</feature>
<dbReference type="EMBL" id="KI517408">
    <property type="protein sequence ID" value="ESQ48055.1"/>
    <property type="molecule type" value="Genomic_DNA"/>
</dbReference>
<dbReference type="Gramene" id="ESQ48055">
    <property type="protein sequence ID" value="ESQ48055"/>
    <property type="gene ID" value="EUTSA_v10022218mg"/>
</dbReference>
<keyword evidence="3" id="KW-1185">Reference proteome</keyword>
<accession>V4LCA9</accession>
<evidence type="ECO:0000313" key="2">
    <source>
        <dbReference type="EMBL" id="ESQ48055.1"/>
    </source>
</evidence>
<reference evidence="2 3" key="1">
    <citation type="journal article" date="2013" name="Front. Plant Sci.">
        <title>The Reference Genome of the Halophytic Plant Eutrema salsugineum.</title>
        <authorList>
            <person name="Yang R."/>
            <person name="Jarvis D.E."/>
            <person name="Chen H."/>
            <person name="Beilstein M.A."/>
            <person name="Grimwood J."/>
            <person name="Jenkins J."/>
            <person name="Shu S."/>
            <person name="Prochnik S."/>
            <person name="Xin M."/>
            <person name="Ma C."/>
            <person name="Schmutz J."/>
            <person name="Wing R.A."/>
            <person name="Mitchell-Olds T."/>
            <person name="Schumaker K.S."/>
            <person name="Wang X."/>
        </authorList>
    </citation>
    <scope>NUCLEOTIDE SEQUENCE [LARGE SCALE GENOMIC DNA]</scope>
</reference>
<keyword evidence="1" id="KW-0472">Membrane</keyword>